<reference evidence="2" key="2">
    <citation type="submission" date="2021-01" db="EMBL/GenBank/DDBJ databases">
        <authorList>
            <person name="Schikora-Tamarit M.A."/>
        </authorList>
    </citation>
    <scope>NUCLEOTIDE SEQUENCE</scope>
    <source>
        <strain evidence="2">NCAIM Y.01608</strain>
    </source>
</reference>
<evidence type="ECO:0000256" key="1">
    <source>
        <dbReference type="SAM" id="Phobius"/>
    </source>
</evidence>
<dbReference type="Proteomes" id="UP000788993">
    <property type="component" value="Unassembled WGS sequence"/>
</dbReference>
<gene>
    <name evidence="2" type="ORF">OGATHE_006097</name>
</gene>
<feature type="transmembrane region" description="Helical" evidence="1">
    <location>
        <begin position="20"/>
        <end position="45"/>
    </location>
</feature>
<keyword evidence="1" id="KW-0812">Transmembrane</keyword>
<feature type="transmembrane region" description="Helical" evidence="1">
    <location>
        <begin position="211"/>
        <end position="233"/>
    </location>
</feature>
<keyword evidence="1" id="KW-0472">Membrane</keyword>
<evidence type="ECO:0000313" key="3">
    <source>
        <dbReference type="Proteomes" id="UP000788993"/>
    </source>
</evidence>
<sequence>MTSIKSSTVASQRNWTSHEFILYSCNTALISSWSILVNGTVLVILIPPFSFFLSKMSGGDWFKRIPKPSSSLSMIFLCCKGLFTSNTMKMRSQDRATAITCLPLPRPSLAPSMIPGRSSIWILAPLYLITPGTVVSVVNSYAAASECVPVSFDSKVLLPTDGNPMNPMVSPVFLTSNPGPPPPPPELASFSSSFFNLASLAFSIPKCFSVALFFCVLAISSSMALIFSTVVMMNKDDKS</sequence>
<dbReference type="AlphaFoldDB" id="A0A9P8NQY3"/>
<protein>
    <recommendedName>
        <fullName evidence="4">Transmembrane protein</fullName>
    </recommendedName>
</protein>
<keyword evidence="3" id="KW-1185">Reference proteome</keyword>
<evidence type="ECO:0008006" key="4">
    <source>
        <dbReference type="Google" id="ProtNLM"/>
    </source>
</evidence>
<accession>A0A9P8NQY3</accession>
<feature type="transmembrane region" description="Helical" evidence="1">
    <location>
        <begin position="120"/>
        <end position="142"/>
    </location>
</feature>
<name>A0A9P8NQY3_9ASCO</name>
<evidence type="ECO:0000313" key="2">
    <source>
        <dbReference type="EMBL" id="KAH3659213.1"/>
    </source>
</evidence>
<comment type="caution">
    <text evidence="2">The sequence shown here is derived from an EMBL/GenBank/DDBJ whole genome shotgun (WGS) entry which is preliminary data.</text>
</comment>
<proteinExistence type="predicted"/>
<keyword evidence="1" id="KW-1133">Transmembrane helix</keyword>
<dbReference type="EMBL" id="JAEUBD010001540">
    <property type="protein sequence ID" value="KAH3659213.1"/>
    <property type="molecule type" value="Genomic_DNA"/>
</dbReference>
<reference evidence="2" key="1">
    <citation type="journal article" date="2021" name="Open Biol.">
        <title>Shared evolutionary footprints suggest mitochondrial oxidative damage underlies multiple complex I losses in fungi.</title>
        <authorList>
            <person name="Schikora-Tamarit M.A."/>
            <person name="Marcet-Houben M."/>
            <person name="Nosek J."/>
            <person name="Gabaldon T."/>
        </authorList>
    </citation>
    <scope>NUCLEOTIDE SEQUENCE</scope>
    <source>
        <strain evidence="2">NCAIM Y.01608</strain>
    </source>
</reference>
<organism evidence="2 3">
    <name type="scientific">Ogataea polymorpha</name>
    <dbReference type="NCBI Taxonomy" id="460523"/>
    <lineage>
        <taxon>Eukaryota</taxon>
        <taxon>Fungi</taxon>
        <taxon>Dikarya</taxon>
        <taxon>Ascomycota</taxon>
        <taxon>Saccharomycotina</taxon>
        <taxon>Pichiomycetes</taxon>
        <taxon>Pichiales</taxon>
        <taxon>Pichiaceae</taxon>
        <taxon>Ogataea</taxon>
    </lineage>
</organism>